<organism evidence="8 9">
    <name type="scientific">Strongyloides papillosus</name>
    <name type="common">Intestinal threadworm</name>
    <dbReference type="NCBI Taxonomy" id="174720"/>
    <lineage>
        <taxon>Eukaryota</taxon>
        <taxon>Metazoa</taxon>
        <taxon>Ecdysozoa</taxon>
        <taxon>Nematoda</taxon>
        <taxon>Chromadorea</taxon>
        <taxon>Rhabditida</taxon>
        <taxon>Tylenchina</taxon>
        <taxon>Panagrolaimomorpha</taxon>
        <taxon>Strongyloidoidea</taxon>
        <taxon>Strongyloididae</taxon>
        <taxon>Strongyloides</taxon>
    </lineage>
</organism>
<dbReference type="Proteomes" id="UP000046392">
    <property type="component" value="Unplaced"/>
</dbReference>
<dbReference type="Pfam" id="PF14604">
    <property type="entry name" value="SH3_9"/>
    <property type="match status" value="1"/>
</dbReference>
<dbReference type="GO" id="GO:0005737">
    <property type="term" value="C:cytoplasm"/>
    <property type="evidence" value="ECO:0007669"/>
    <property type="project" value="UniProtKB-SubCell"/>
</dbReference>
<dbReference type="Pfam" id="PF00640">
    <property type="entry name" value="PID"/>
    <property type="match status" value="1"/>
</dbReference>
<protein>
    <submittedName>
        <fullName evidence="9">SH3 domain-containing protein</fullName>
    </submittedName>
</protein>
<dbReference type="SMART" id="SM00462">
    <property type="entry name" value="PTB"/>
    <property type="match status" value="1"/>
</dbReference>
<dbReference type="GO" id="GO:0007254">
    <property type="term" value="P:JNK cascade"/>
    <property type="evidence" value="ECO:0007669"/>
    <property type="project" value="TreeGrafter"/>
</dbReference>
<dbReference type="GO" id="GO:0008432">
    <property type="term" value="F:JUN kinase binding"/>
    <property type="evidence" value="ECO:0007669"/>
    <property type="project" value="TreeGrafter"/>
</dbReference>
<keyword evidence="8" id="KW-1185">Reference proteome</keyword>
<dbReference type="SUPFAM" id="SSF50044">
    <property type="entry name" value="SH3-domain"/>
    <property type="match status" value="1"/>
</dbReference>
<evidence type="ECO:0000259" key="6">
    <source>
        <dbReference type="PROSITE" id="PS01179"/>
    </source>
</evidence>
<accession>A0A0N5C532</accession>
<dbReference type="SUPFAM" id="SSF50729">
    <property type="entry name" value="PH domain-like"/>
    <property type="match status" value="1"/>
</dbReference>
<comment type="subcellular location">
    <subcellularLocation>
        <location evidence="1">Cytoplasm</location>
    </subcellularLocation>
</comment>
<name>A0A0N5C532_STREA</name>
<evidence type="ECO:0000259" key="7">
    <source>
        <dbReference type="PROSITE" id="PS50002"/>
    </source>
</evidence>
<evidence type="ECO:0000256" key="3">
    <source>
        <dbReference type="ARBA" id="ARBA00022443"/>
    </source>
</evidence>
<dbReference type="WBParaSite" id="SPAL_0001306100.1">
    <property type="protein sequence ID" value="SPAL_0001306100.1"/>
    <property type="gene ID" value="SPAL_0001306100"/>
</dbReference>
<dbReference type="PROSITE" id="PS50002">
    <property type="entry name" value="SH3"/>
    <property type="match status" value="1"/>
</dbReference>
<sequence length="1140" mass="130775">MHNSYSLHYNQLSILNEDDGNKNCTIDNEIKCKELPYCVTSQQDYKPNKSENLHFFEEQLMGTEIEDNSDVYHQQYNKDTLEGIAKLPNTIISEFLRKFNQDRIHHLKQKNEDEMETSSDSDEDLYMHKILAPLRKSKTTPGIYNSSQVDENNVKDKKGPLFSVLKSQTTFNFMEIQRNTSLKNESFENRDRKISLERKGDIDNFKKYCCDDNISTFKSDASHSMSIKEKLEEDMYIIKEEEVYRREEGDKIIENEKCIEKVSEIDEIVDNSNIPKNKYYLESNSSLNNMNLFKVWSVPGNIDYFGDIYNYQNTVSVAFSRWSAPELESKHNYYSTNSSISSSDYNNDKNLRQVFIITIIYRIFFSKQSILDNKLNISYHSTYKDLDDDEDLQLTKFGDNKFFKNLDGNNVSFVKSGLVNSASDGNLKKIQENNYKNPFIEDKYNTDEKHFKESSMRRDKSHISHFPISTSMIGTFERKLNILQEVDEKFCYQNNYNQIDDFEKEDNSTENLKISKDFKMNDKIFYKSNKIAENDLLVNYKGQVNNDFVVGNNLDYQNLKNDNSYGSSRNLSFNDMEKLNPCISYNIENNSNTLKDVPPLHTHSSSINSISTSVRYDNINGDRLIMPHSLSFYGKNTIIPNSTLNTPTTTTSSTGGVRKRILPKRPDYIDYVSIAPEEYNHHAATTSCAMSNYRIEDDLMYKRDFALYNSGPNVNQKDGGNIYYSSQMNNSRFSNSMSQQYLNSNIGQSVPGSSQVLQGNINTVVSRSHRKLPPLPIKAEVAALIEGITKPLPPSISSLMNPSNHLPQQGHSSINSTNTPGSLDYDVHIEPQMQHSPCYPYVKANTINGRNSGDHQLCYGIESTIIRSTCTIEDSYYEDGLNGNAQGSVKQVIHTNTDDSSGVSSCCTNIDNLNPTHRVQNIFIPRHDDEILLEIGDAIHVEREYDDHWCFGTNLRTGKHGIFPSAHVCEIDLVEEICMGALNSNASKPLHEDRDTFYLTMLASIEVAHHKGNDVLVQAINKVMSCYQNKEEILVPQTVLMEVSLRGIHVIDKKRKNLFRCPTFDFFFSLQNISFCGAHPKHLKYFGFITKHPLLPRFACHVFLSNQSTQPIVEAIGRAFKRSYDEYMAFAHPTEDIYIE</sequence>
<evidence type="ECO:0000256" key="2">
    <source>
        <dbReference type="ARBA" id="ARBA00009866"/>
    </source>
</evidence>
<dbReference type="PANTHER" id="PTHR47437:SF4">
    <property type="entry name" value="JNK-INTERACTING PROTEIN 1-LIKE PROTEIN"/>
    <property type="match status" value="1"/>
</dbReference>
<dbReference type="GO" id="GO:0046328">
    <property type="term" value="P:regulation of JNK cascade"/>
    <property type="evidence" value="ECO:0007669"/>
    <property type="project" value="InterPro"/>
</dbReference>
<dbReference type="InterPro" id="IPR047178">
    <property type="entry name" value="JIP1_scaffold"/>
</dbReference>
<dbReference type="STRING" id="174720.A0A0N5C532"/>
<dbReference type="InterPro" id="IPR036028">
    <property type="entry name" value="SH3-like_dom_sf"/>
</dbReference>
<feature type="domain" description="PID" evidence="6">
    <location>
        <begin position="997"/>
        <end position="1128"/>
    </location>
</feature>
<keyword evidence="3 5" id="KW-0728">SH3 domain</keyword>
<dbReference type="InterPro" id="IPR011993">
    <property type="entry name" value="PH-like_dom_sf"/>
</dbReference>
<feature type="domain" description="SH3" evidence="7">
    <location>
        <begin position="901"/>
        <end position="973"/>
    </location>
</feature>
<dbReference type="CDD" id="cd01212">
    <property type="entry name" value="PTB_JIP"/>
    <property type="match status" value="1"/>
</dbReference>
<proteinExistence type="inferred from homology"/>
<evidence type="ECO:0000256" key="4">
    <source>
        <dbReference type="ARBA" id="ARBA00022490"/>
    </source>
</evidence>
<dbReference type="SMART" id="SM00326">
    <property type="entry name" value="SH3"/>
    <property type="match status" value="1"/>
</dbReference>
<keyword evidence="4" id="KW-0963">Cytoplasm</keyword>
<dbReference type="AlphaFoldDB" id="A0A0N5C532"/>
<dbReference type="Gene3D" id="2.30.29.30">
    <property type="entry name" value="Pleckstrin-homology domain (PH domain)/Phosphotyrosine-binding domain (PTB)"/>
    <property type="match status" value="1"/>
</dbReference>
<reference evidence="9" key="1">
    <citation type="submission" date="2017-02" db="UniProtKB">
        <authorList>
            <consortium name="WormBaseParasite"/>
        </authorList>
    </citation>
    <scope>IDENTIFICATION</scope>
</reference>
<evidence type="ECO:0000313" key="8">
    <source>
        <dbReference type="Proteomes" id="UP000046392"/>
    </source>
</evidence>
<dbReference type="Gene3D" id="2.30.30.40">
    <property type="entry name" value="SH3 Domains"/>
    <property type="match status" value="1"/>
</dbReference>
<evidence type="ECO:0000256" key="1">
    <source>
        <dbReference type="ARBA" id="ARBA00004496"/>
    </source>
</evidence>
<dbReference type="GO" id="GO:0005078">
    <property type="term" value="F:MAP-kinase scaffold activity"/>
    <property type="evidence" value="ECO:0007669"/>
    <property type="project" value="TreeGrafter"/>
</dbReference>
<dbReference type="PROSITE" id="PS01179">
    <property type="entry name" value="PID"/>
    <property type="match status" value="1"/>
</dbReference>
<evidence type="ECO:0000256" key="5">
    <source>
        <dbReference type="PROSITE-ProRule" id="PRU00192"/>
    </source>
</evidence>
<dbReference type="InterPro" id="IPR006020">
    <property type="entry name" value="PTB/PI_dom"/>
</dbReference>
<comment type="similarity">
    <text evidence="2">Belongs to the JIP scaffold family.</text>
</comment>
<dbReference type="PANTHER" id="PTHR47437">
    <property type="entry name" value="JNK-INTERACTING PROTEIN 1-LIKE PROTEIN"/>
    <property type="match status" value="1"/>
</dbReference>
<dbReference type="InterPro" id="IPR001452">
    <property type="entry name" value="SH3_domain"/>
</dbReference>
<dbReference type="CDD" id="cd11801">
    <property type="entry name" value="SH3_JIP1_like"/>
    <property type="match status" value="1"/>
</dbReference>
<evidence type="ECO:0000313" key="9">
    <source>
        <dbReference type="WBParaSite" id="SPAL_0001306100.1"/>
    </source>
</evidence>